<dbReference type="EMBL" id="JACHFN010000001">
    <property type="protein sequence ID" value="MBB5233094.1"/>
    <property type="molecule type" value="Genomic_DNA"/>
</dbReference>
<organism evidence="2 3">
    <name type="scientific">Deinococcus budaensis</name>
    <dbReference type="NCBI Taxonomy" id="1665626"/>
    <lineage>
        <taxon>Bacteria</taxon>
        <taxon>Thermotogati</taxon>
        <taxon>Deinococcota</taxon>
        <taxon>Deinococci</taxon>
        <taxon>Deinococcales</taxon>
        <taxon>Deinococcaceae</taxon>
        <taxon>Deinococcus</taxon>
    </lineage>
</organism>
<reference evidence="2 3" key="1">
    <citation type="submission" date="2020-08" db="EMBL/GenBank/DDBJ databases">
        <title>Genomic Encyclopedia of Type Strains, Phase IV (KMG-IV): sequencing the most valuable type-strain genomes for metagenomic binning, comparative biology and taxonomic classification.</title>
        <authorList>
            <person name="Goeker M."/>
        </authorList>
    </citation>
    <scope>NUCLEOTIDE SEQUENCE [LARGE SCALE GENOMIC DNA]</scope>
    <source>
        <strain evidence="2 3">DSM 101791</strain>
    </source>
</reference>
<protein>
    <submittedName>
        <fullName evidence="2">Flagellar biogenesis protein FliO</fullName>
    </submittedName>
</protein>
<keyword evidence="2" id="KW-0969">Cilium</keyword>
<evidence type="ECO:0000313" key="3">
    <source>
        <dbReference type="Proteomes" id="UP000525389"/>
    </source>
</evidence>
<accession>A0A7W8GCL2</accession>
<dbReference type="AlphaFoldDB" id="A0A7W8GCL2"/>
<evidence type="ECO:0000256" key="1">
    <source>
        <dbReference type="SAM" id="Phobius"/>
    </source>
</evidence>
<dbReference type="Proteomes" id="UP000525389">
    <property type="component" value="Unassembled WGS sequence"/>
</dbReference>
<gene>
    <name evidence="2" type="ORF">HNQ09_000511</name>
</gene>
<dbReference type="RefSeq" id="WP_184024933.1">
    <property type="nucleotide sequence ID" value="NZ_JACHFN010000001.1"/>
</dbReference>
<keyword evidence="2" id="KW-0966">Cell projection</keyword>
<keyword evidence="1" id="KW-0812">Transmembrane</keyword>
<evidence type="ECO:0000313" key="2">
    <source>
        <dbReference type="EMBL" id="MBB5233094.1"/>
    </source>
</evidence>
<comment type="caution">
    <text evidence="2">The sequence shown here is derived from an EMBL/GenBank/DDBJ whole genome shotgun (WGS) entry which is preliminary data.</text>
</comment>
<keyword evidence="2" id="KW-0282">Flagellum</keyword>
<name>A0A7W8GCL2_9DEIO</name>
<feature type="transmembrane region" description="Helical" evidence="1">
    <location>
        <begin position="6"/>
        <end position="27"/>
    </location>
</feature>
<keyword evidence="3" id="KW-1185">Reference proteome</keyword>
<keyword evidence="1" id="KW-0472">Membrane</keyword>
<proteinExistence type="predicted"/>
<sequence length="59" mass="6649">MPNISPGEIIVLLSLLALLLGGLWVVVRVIRLAGRSREAERIQQLEDRVQELEQSGRTR</sequence>
<keyword evidence="1" id="KW-1133">Transmembrane helix</keyword>